<feature type="domain" description="W2" evidence="1">
    <location>
        <begin position="127"/>
        <end position="278"/>
    </location>
</feature>
<dbReference type="InterPro" id="IPR003891">
    <property type="entry name" value="Initiation_fac_eIF4g_MI"/>
</dbReference>
<dbReference type="Proteomes" id="UP000789390">
    <property type="component" value="Unassembled WGS sequence"/>
</dbReference>
<comment type="caution">
    <text evidence="3">The sequence shown here is derived from an EMBL/GenBank/DDBJ whole genome shotgun (WGS) entry which is preliminary data.</text>
</comment>
<accession>A0A8J2RKY0</accession>
<keyword evidence="4" id="KW-1185">Reference proteome</keyword>
<dbReference type="Pfam" id="PF02847">
    <property type="entry name" value="MA3"/>
    <property type="match status" value="1"/>
</dbReference>
<dbReference type="PROSITE" id="PS51363">
    <property type="entry name" value="W2"/>
    <property type="match status" value="1"/>
</dbReference>
<evidence type="ECO:0000259" key="2">
    <source>
        <dbReference type="PROSITE" id="PS51366"/>
    </source>
</evidence>
<dbReference type="InterPro" id="IPR016024">
    <property type="entry name" value="ARM-type_fold"/>
</dbReference>
<dbReference type="Pfam" id="PF02020">
    <property type="entry name" value="W2"/>
    <property type="match status" value="1"/>
</dbReference>
<organism evidence="3 4">
    <name type="scientific">Daphnia galeata</name>
    <dbReference type="NCBI Taxonomy" id="27404"/>
    <lineage>
        <taxon>Eukaryota</taxon>
        <taxon>Metazoa</taxon>
        <taxon>Ecdysozoa</taxon>
        <taxon>Arthropoda</taxon>
        <taxon>Crustacea</taxon>
        <taxon>Branchiopoda</taxon>
        <taxon>Diplostraca</taxon>
        <taxon>Cladocera</taxon>
        <taxon>Anomopoda</taxon>
        <taxon>Daphniidae</taxon>
        <taxon>Daphnia</taxon>
    </lineage>
</organism>
<dbReference type="Gene3D" id="1.25.40.180">
    <property type="match status" value="2"/>
</dbReference>
<name>A0A8J2RKY0_9CRUS</name>
<proteinExistence type="predicted"/>
<evidence type="ECO:0000313" key="4">
    <source>
        <dbReference type="Proteomes" id="UP000789390"/>
    </source>
</evidence>
<dbReference type="InterPro" id="IPR003307">
    <property type="entry name" value="W2_domain"/>
</dbReference>
<protein>
    <submittedName>
        <fullName evidence="3">Uncharacterized protein</fullName>
    </submittedName>
</protein>
<dbReference type="OrthoDB" id="514777at2759"/>
<reference evidence="3" key="1">
    <citation type="submission" date="2021-11" db="EMBL/GenBank/DDBJ databases">
        <authorList>
            <person name="Schell T."/>
        </authorList>
    </citation>
    <scope>NUCLEOTIDE SEQUENCE</scope>
    <source>
        <strain evidence="3">M5</strain>
    </source>
</reference>
<dbReference type="SUPFAM" id="SSF48371">
    <property type="entry name" value="ARM repeat"/>
    <property type="match status" value="2"/>
</dbReference>
<feature type="domain" description="MI" evidence="2">
    <location>
        <begin position="1"/>
        <end position="73"/>
    </location>
</feature>
<dbReference type="CDD" id="cd11559">
    <property type="entry name" value="W2_eIF4G1_like"/>
    <property type="match status" value="1"/>
</dbReference>
<evidence type="ECO:0000313" key="3">
    <source>
        <dbReference type="EMBL" id="CAH0102822.1"/>
    </source>
</evidence>
<gene>
    <name evidence="3" type="ORF">DGAL_LOCUS5346</name>
</gene>
<dbReference type="FunFam" id="1.25.40.180:FF:000042">
    <property type="entry name" value="Eukaryotic translation initiation factor 4 gamma"/>
    <property type="match status" value="1"/>
</dbReference>
<dbReference type="EMBL" id="CAKKLH010000094">
    <property type="protein sequence ID" value="CAH0102822.1"/>
    <property type="molecule type" value="Genomic_DNA"/>
</dbReference>
<dbReference type="PROSITE" id="PS51366">
    <property type="entry name" value="MI"/>
    <property type="match status" value="1"/>
</dbReference>
<dbReference type="AlphaFoldDB" id="A0A8J2RKY0"/>
<sequence length="278" mass="31570">MYKRRATGTLLKEMVKRKLFHSSDILEGFTELFEWAGDFIVDVPKLWEYVAEVVEPLFEDGVINLNFLSQLSSTLNSSMAAHFVAAVLKEFVKEKGVAGAEKIFILSNVPLTSILPSNVDPNAFLTQHKELDFLSKIDSILKSETPSTSQVNISFRYSLEKYLRDATHLTVGEVCSWIQKKYVGEVNHVFIRALVTAVIESSIEGRATDSKLNNSVLKHWTEVLKHYVDNIPDRELQLLYAVQTLVAKRQHPKGLIQGIFETLYDSKVVSEDDFETWV</sequence>
<evidence type="ECO:0000259" key="1">
    <source>
        <dbReference type="PROSITE" id="PS51363"/>
    </source>
</evidence>